<evidence type="ECO:0000259" key="8">
    <source>
        <dbReference type="Pfam" id="PF00673"/>
    </source>
</evidence>
<dbReference type="InterPro" id="IPR002132">
    <property type="entry name" value="Ribosomal_uL5"/>
</dbReference>
<dbReference type="GO" id="GO:0006412">
    <property type="term" value="P:translation"/>
    <property type="evidence" value="ECO:0007669"/>
    <property type="project" value="UniProtKB-UniRule"/>
</dbReference>
<dbReference type="EMBL" id="PCRF01000011">
    <property type="protein sequence ID" value="PIP16760.1"/>
    <property type="molecule type" value="Genomic_DNA"/>
</dbReference>
<dbReference type="GO" id="GO:0005840">
    <property type="term" value="C:ribosome"/>
    <property type="evidence" value="ECO:0007669"/>
    <property type="project" value="UniProtKB-KW"/>
</dbReference>
<keyword evidence="5" id="KW-0820">tRNA-binding</keyword>
<dbReference type="Pfam" id="PF00281">
    <property type="entry name" value="Ribosomal_L5"/>
    <property type="match status" value="1"/>
</dbReference>
<dbReference type="InterPro" id="IPR022803">
    <property type="entry name" value="Ribosomal_uL5_dom_sf"/>
</dbReference>
<keyword evidence="5" id="KW-0699">rRNA-binding</keyword>
<dbReference type="Proteomes" id="UP000230392">
    <property type="component" value="Unassembled WGS sequence"/>
</dbReference>
<evidence type="ECO:0000256" key="5">
    <source>
        <dbReference type="HAMAP-Rule" id="MF_01333"/>
    </source>
</evidence>
<evidence type="ECO:0000256" key="1">
    <source>
        <dbReference type="ARBA" id="ARBA00008553"/>
    </source>
</evidence>
<comment type="caution">
    <text evidence="9">The sequence shown here is derived from an EMBL/GenBank/DDBJ whole genome shotgun (WGS) entry which is preliminary data.</text>
</comment>
<dbReference type="NCBIfam" id="NF000585">
    <property type="entry name" value="PRK00010.1"/>
    <property type="match status" value="1"/>
</dbReference>
<evidence type="ECO:0000256" key="4">
    <source>
        <dbReference type="ARBA" id="ARBA00035245"/>
    </source>
</evidence>
<name>A0A2G9YC07_9BACT</name>
<dbReference type="GO" id="GO:1990904">
    <property type="term" value="C:ribonucleoprotein complex"/>
    <property type="evidence" value="ECO:0007669"/>
    <property type="project" value="UniProtKB-KW"/>
</dbReference>
<comment type="function">
    <text evidence="5">This is 1 of the proteins that bind and probably mediate the attachment of the 5S RNA into the large ribosomal subunit, where it forms part of the central protuberance. In the 70S ribosome it contacts protein S13 of the 30S subunit (bridge B1b), connecting the 2 subunits; this bridge is implicated in subunit movement. Contacts the P site tRNA; the 5S rRNA and some of its associated proteins might help stabilize positioning of ribosome-bound tRNAs.</text>
</comment>
<dbReference type="GO" id="GO:0000049">
    <property type="term" value="F:tRNA binding"/>
    <property type="evidence" value="ECO:0007669"/>
    <property type="project" value="UniProtKB-UniRule"/>
</dbReference>
<dbReference type="FunFam" id="3.30.1440.10:FF:000001">
    <property type="entry name" value="50S ribosomal protein L5"/>
    <property type="match status" value="1"/>
</dbReference>
<dbReference type="PIRSF" id="PIRSF002161">
    <property type="entry name" value="Ribosomal_L5"/>
    <property type="match status" value="1"/>
</dbReference>
<reference evidence="9 10" key="1">
    <citation type="submission" date="2017-09" db="EMBL/GenBank/DDBJ databases">
        <title>Depth-based differentiation of microbial function through sediment-hosted aquifers and enrichment of novel symbionts in the deep terrestrial subsurface.</title>
        <authorList>
            <person name="Probst A.J."/>
            <person name="Ladd B."/>
            <person name="Jarett J.K."/>
            <person name="Geller-Mcgrath D.E."/>
            <person name="Sieber C.M."/>
            <person name="Emerson J.B."/>
            <person name="Anantharaman K."/>
            <person name="Thomas B.C."/>
            <person name="Malmstrom R."/>
            <person name="Stieglmeier M."/>
            <person name="Klingl A."/>
            <person name="Woyke T."/>
            <person name="Ryan C.M."/>
            <person name="Banfield J.F."/>
        </authorList>
    </citation>
    <scope>NUCLEOTIDE SEQUENCE [LARGE SCALE GENOMIC DNA]</scope>
    <source>
        <strain evidence="9">CG23_combo_of_CG06-09_8_20_14_all_48_7</strain>
    </source>
</reference>
<evidence type="ECO:0000256" key="2">
    <source>
        <dbReference type="ARBA" id="ARBA00022980"/>
    </source>
</evidence>
<feature type="domain" description="Large ribosomal subunit protein uL5 C-terminal" evidence="8">
    <location>
        <begin position="85"/>
        <end position="176"/>
    </location>
</feature>
<comment type="subunit">
    <text evidence="5">Part of the 50S ribosomal subunit; part of the 5S rRNA/L5/L18/L25 subcomplex. Contacts the 5S rRNA and the P site tRNA. Forms a bridge to the 30S subunit in the 70S ribosome.</text>
</comment>
<feature type="domain" description="Large ribosomal subunit protein uL5 N-terminal" evidence="7">
    <location>
        <begin position="24"/>
        <end position="80"/>
    </location>
</feature>
<dbReference type="Pfam" id="PF00673">
    <property type="entry name" value="Ribosomal_L5_C"/>
    <property type="match status" value="1"/>
</dbReference>
<dbReference type="InterPro" id="IPR020930">
    <property type="entry name" value="Ribosomal_uL5_bac-type"/>
</dbReference>
<dbReference type="Gene3D" id="3.30.1440.10">
    <property type="match status" value="1"/>
</dbReference>
<keyword evidence="5" id="KW-0694">RNA-binding</keyword>
<organism evidence="9 10">
    <name type="scientific">bacterium (Candidatus Ratteibacteria) CG23_combo_of_CG06-09_8_20_14_all_48_7</name>
    <dbReference type="NCBI Taxonomy" id="2014292"/>
    <lineage>
        <taxon>Bacteria</taxon>
        <taxon>Candidatus Ratteibacteria</taxon>
    </lineage>
</organism>
<keyword evidence="2 5" id="KW-0689">Ribosomal protein</keyword>
<keyword evidence="3 5" id="KW-0687">Ribonucleoprotein</keyword>
<protein>
    <recommendedName>
        <fullName evidence="4 5">Large ribosomal subunit protein uL5</fullName>
    </recommendedName>
</protein>
<proteinExistence type="inferred from homology"/>
<evidence type="ECO:0000256" key="6">
    <source>
        <dbReference type="RuleBase" id="RU003930"/>
    </source>
</evidence>
<dbReference type="GO" id="GO:0003735">
    <property type="term" value="F:structural constituent of ribosome"/>
    <property type="evidence" value="ECO:0007669"/>
    <property type="project" value="InterPro"/>
</dbReference>
<evidence type="ECO:0000256" key="3">
    <source>
        <dbReference type="ARBA" id="ARBA00023274"/>
    </source>
</evidence>
<gene>
    <name evidence="5" type="primary">rplE</name>
    <name evidence="9" type="ORF">COX46_00270</name>
</gene>
<comment type="similarity">
    <text evidence="1 5 6">Belongs to the universal ribosomal protein uL5 family.</text>
</comment>
<dbReference type="GO" id="GO:0019843">
    <property type="term" value="F:rRNA binding"/>
    <property type="evidence" value="ECO:0007669"/>
    <property type="project" value="UniProtKB-UniRule"/>
</dbReference>
<dbReference type="SUPFAM" id="SSF55282">
    <property type="entry name" value="RL5-like"/>
    <property type="match status" value="1"/>
</dbReference>
<evidence type="ECO:0000259" key="7">
    <source>
        <dbReference type="Pfam" id="PF00281"/>
    </source>
</evidence>
<sequence length="180" mass="20329">MSNLLEYYKSKIVPKMQKEFKYSNKMAVPRLEKVVVSVGLGKINKDEKAVEEILSTLAVITGQKPVLRRSRKSIAGFSLRKNDLVGAFVTLRGKRMFDFFARLVTFALPRVRDFRGLALSGFDQNGNYNFGLTEQTVFPEIDYNKVSKIFGMNINLVTSAGKKEEARVLLSDLGLPLEKE</sequence>
<evidence type="ECO:0000313" key="10">
    <source>
        <dbReference type="Proteomes" id="UP000230392"/>
    </source>
</evidence>
<dbReference type="PANTHER" id="PTHR11994">
    <property type="entry name" value="60S RIBOSOMAL PROTEIN L11-RELATED"/>
    <property type="match status" value="1"/>
</dbReference>
<accession>A0A2G9YC07</accession>
<dbReference type="HAMAP" id="MF_01333_B">
    <property type="entry name" value="Ribosomal_uL5_B"/>
    <property type="match status" value="1"/>
</dbReference>
<dbReference type="InterPro" id="IPR031310">
    <property type="entry name" value="Ribosomal_uL5_N"/>
</dbReference>
<dbReference type="AlphaFoldDB" id="A0A2G9YC07"/>
<dbReference type="InterPro" id="IPR031309">
    <property type="entry name" value="Ribosomal_uL5_C"/>
</dbReference>
<evidence type="ECO:0000313" key="9">
    <source>
        <dbReference type="EMBL" id="PIP16760.1"/>
    </source>
</evidence>